<evidence type="ECO:0000313" key="2">
    <source>
        <dbReference type="EMBL" id="SEG20166.1"/>
    </source>
</evidence>
<accession>A0A1H5Y9M2</accession>
<feature type="transmembrane region" description="Helical" evidence="1">
    <location>
        <begin position="175"/>
        <end position="200"/>
    </location>
</feature>
<keyword evidence="1" id="KW-0812">Transmembrane</keyword>
<dbReference type="Proteomes" id="UP000236728">
    <property type="component" value="Unassembled WGS sequence"/>
</dbReference>
<keyword evidence="1" id="KW-0472">Membrane</keyword>
<evidence type="ECO:0000256" key="1">
    <source>
        <dbReference type="SAM" id="Phobius"/>
    </source>
</evidence>
<dbReference type="OrthoDB" id="122075at2"/>
<dbReference type="EMBL" id="FNVA01000003">
    <property type="protein sequence ID" value="SEG20166.1"/>
    <property type="molecule type" value="Genomic_DNA"/>
</dbReference>
<reference evidence="2 3" key="1">
    <citation type="submission" date="2016-10" db="EMBL/GenBank/DDBJ databases">
        <authorList>
            <person name="de Groot N.N."/>
        </authorList>
    </citation>
    <scope>NUCLEOTIDE SEQUENCE [LARGE SCALE GENOMIC DNA]</scope>
    <source>
        <strain evidence="2 3">DSM 22489</strain>
    </source>
</reference>
<feature type="transmembrane region" description="Helical" evidence="1">
    <location>
        <begin position="147"/>
        <end position="168"/>
    </location>
</feature>
<evidence type="ECO:0000313" key="3">
    <source>
        <dbReference type="Proteomes" id="UP000236728"/>
    </source>
</evidence>
<dbReference type="AlphaFoldDB" id="A0A1H5Y9M2"/>
<name>A0A1H5Y9M2_9BACT</name>
<keyword evidence="3" id="KW-1185">Reference proteome</keyword>
<dbReference type="RefSeq" id="WP_146072105.1">
    <property type="nucleotide sequence ID" value="NZ_FNVA01000003.1"/>
</dbReference>
<protein>
    <submittedName>
        <fullName evidence="2">Uncharacterized protein</fullName>
    </submittedName>
</protein>
<organism evidence="2 3">
    <name type="scientific">Bryocella elongata</name>
    <dbReference type="NCBI Taxonomy" id="863522"/>
    <lineage>
        <taxon>Bacteria</taxon>
        <taxon>Pseudomonadati</taxon>
        <taxon>Acidobacteriota</taxon>
        <taxon>Terriglobia</taxon>
        <taxon>Terriglobales</taxon>
        <taxon>Acidobacteriaceae</taxon>
        <taxon>Bryocella</taxon>
    </lineage>
</organism>
<proteinExistence type="predicted"/>
<feature type="transmembrane region" description="Helical" evidence="1">
    <location>
        <begin position="103"/>
        <end position="127"/>
    </location>
</feature>
<sequence>MQCTRCGLEQPQDARFCSRCGTAILAYQQQPAQASNPAPGSGPGTGYGPGYTPVYGPAVGGTGYGAGYVPGYGAGYGAGYGGAMAGGSYSYNRVARHVQTVGMLWAVYAIYRFVTKVLGMTLFHSWIRHSHGFGSWGGDWMGGFLPFALTSLLLSTTLAALAAYGLLTRQTWGRVIAIACAVWSLIHPVMGTVLGVYTLWALASATSGMEYDAMARPPAPKES</sequence>
<gene>
    <name evidence="2" type="ORF">SAMN05421819_2171</name>
</gene>
<keyword evidence="1" id="KW-1133">Transmembrane helix</keyword>